<evidence type="ECO:0000256" key="2">
    <source>
        <dbReference type="ARBA" id="ARBA00022737"/>
    </source>
</evidence>
<feature type="domain" description="HTH myb-type" evidence="10">
    <location>
        <begin position="12"/>
        <end position="64"/>
    </location>
</feature>
<name>A0AAV1RKP7_9ROSI</name>
<proteinExistence type="predicted"/>
<accession>A0AAV1RKP7</accession>
<dbReference type="PROSITE" id="PS50090">
    <property type="entry name" value="MYB_LIKE"/>
    <property type="match status" value="2"/>
</dbReference>
<evidence type="ECO:0000256" key="6">
    <source>
        <dbReference type="ARBA" id="ARBA00023163"/>
    </source>
</evidence>
<dbReference type="FunFam" id="1.10.10.60:FF:000077">
    <property type="entry name" value="MYB transcription factor"/>
    <property type="match status" value="1"/>
</dbReference>
<evidence type="ECO:0000256" key="8">
    <source>
        <dbReference type="SAM" id="MobiDB-lite"/>
    </source>
</evidence>
<evidence type="ECO:0000313" key="11">
    <source>
        <dbReference type="EMBL" id="CAK7337274.1"/>
    </source>
</evidence>
<keyword evidence="5" id="KW-0010">Activator</keyword>
<evidence type="ECO:0000256" key="4">
    <source>
        <dbReference type="ARBA" id="ARBA00023125"/>
    </source>
</evidence>
<evidence type="ECO:0000256" key="5">
    <source>
        <dbReference type="ARBA" id="ARBA00023159"/>
    </source>
</evidence>
<feature type="region of interest" description="Disordered" evidence="8">
    <location>
        <begin position="1"/>
        <end position="20"/>
    </location>
</feature>
<feature type="domain" description="Myb-like" evidence="9">
    <location>
        <begin position="65"/>
        <end position="115"/>
    </location>
</feature>
<evidence type="ECO:0000259" key="10">
    <source>
        <dbReference type="PROSITE" id="PS51294"/>
    </source>
</evidence>
<dbReference type="InterPro" id="IPR051953">
    <property type="entry name" value="Plant_SW-associated_TFs"/>
</dbReference>
<feature type="domain" description="HTH myb-type" evidence="10">
    <location>
        <begin position="65"/>
        <end position="119"/>
    </location>
</feature>
<dbReference type="EMBL" id="CAWUPB010001010">
    <property type="protein sequence ID" value="CAK7337274.1"/>
    <property type="molecule type" value="Genomic_DNA"/>
</dbReference>
<keyword evidence="3" id="KW-0805">Transcription regulation</keyword>
<dbReference type="SMART" id="SM00717">
    <property type="entry name" value="SANT"/>
    <property type="match status" value="2"/>
</dbReference>
<evidence type="ECO:0000256" key="7">
    <source>
        <dbReference type="ARBA" id="ARBA00023242"/>
    </source>
</evidence>
<dbReference type="Proteomes" id="UP001314170">
    <property type="component" value="Unassembled WGS sequence"/>
</dbReference>
<feature type="region of interest" description="Disordered" evidence="8">
    <location>
        <begin position="129"/>
        <end position="166"/>
    </location>
</feature>
<dbReference type="PANTHER" id="PTHR47997:SF11">
    <property type="entry name" value="TRANSCRIPTION FACTOR LAF1"/>
    <property type="match status" value="1"/>
</dbReference>
<feature type="domain" description="Myb-like" evidence="9">
    <location>
        <begin position="12"/>
        <end position="64"/>
    </location>
</feature>
<comment type="caution">
    <text evidence="11">The sequence shown here is derived from an EMBL/GenBank/DDBJ whole genome shotgun (WGS) entry which is preliminary data.</text>
</comment>
<reference evidence="11 12" key="1">
    <citation type="submission" date="2024-01" db="EMBL/GenBank/DDBJ databases">
        <authorList>
            <person name="Waweru B."/>
        </authorList>
    </citation>
    <scope>NUCLEOTIDE SEQUENCE [LARGE SCALE GENOMIC DNA]</scope>
</reference>
<evidence type="ECO:0000259" key="9">
    <source>
        <dbReference type="PROSITE" id="PS50090"/>
    </source>
</evidence>
<organism evidence="11 12">
    <name type="scientific">Dovyalis caffra</name>
    <dbReference type="NCBI Taxonomy" id="77055"/>
    <lineage>
        <taxon>Eukaryota</taxon>
        <taxon>Viridiplantae</taxon>
        <taxon>Streptophyta</taxon>
        <taxon>Embryophyta</taxon>
        <taxon>Tracheophyta</taxon>
        <taxon>Spermatophyta</taxon>
        <taxon>Magnoliopsida</taxon>
        <taxon>eudicotyledons</taxon>
        <taxon>Gunneridae</taxon>
        <taxon>Pentapetalae</taxon>
        <taxon>rosids</taxon>
        <taxon>fabids</taxon>
        <taxon>Malpighiales</taxon>
        <taxon>Salicaceae</taxon>
        <taxon>Flacourtieae</taxon>
        <taxon>Dovyalis</taxon>
    </lineage>
</organism>
<sequence length="295" mass="33568">MGCKSSDKPKVKPKHRKGLWSPDEDQRLRNYVLNHGHGCWSSVPINAGLQRNGKSCRLRWINYLRPGLKRGVFSAQEEETILSLHRMLGNKWSQIAQHLPGRTDNEIKNYWHSYLKKKLLKDEGMDQCLKRTQSASSNSDIREPSPSPKRLKVQTSSFESSMNMEKPSADIQYRSVPPMFDSPKEPNRSSLLPKVMFAEWFSLDSFGSSGEPVDSKSTFDHNPSFQDNFMHDYLLDEGAFGGEYHNSLSDGSSGDIFSSEFKFESQSPGNEFDFRSGEDLCSDFNLSNIGDVMYI</sequence>
<dbReference type="CDD" id="cd00167">
    <property type="entry name" value="SANT"/>
    <property type="match status" value="2"/>
</dbReference>
<dbReference type="InterPro" id="IPR001005">
    <property type="entry name" value="SANT/Myb"/>
</dbReference>
<dbReference type="SUPFAM" id="SSF46689">
    <property type="entry name" value="Homeodomain-like"/>
    <property type="match status" value="1"/>
</dbReference>
<dbReference type="FunFam" id="1.10.10.60:FF:000371">
    <property type="entry name" value="MYB transcription factor"/>
    <property type="match status" value="1"/>
</dbReference>
<evidence type="ECO:0000256" key="3">
    <source>
        <dbReference type="ARBA" id="ARBA00023015"/>
    </source>
</evidence>
<protein>
    <recommendedName>
        <fullName evidence="13">Transcription factor LAF1</fullName>
    </recommendedName>
</protein>
<dbReference type="AlphaFoldDB" id="A0AAV1RKP7"/>
<dbReference type="GO" id="GO:0005634">
    <property type="term" value="C:nucleus"/>
    <property type="evidence" value="ECO:0007669"/>
    <property type="project" value="UniProtKB-SubCell"/>
</dbReference>
<evidence type="ECO:0008006" key="13">
    <source>
        <dbReference type="Google" id="ProtNLM"/>
    </source>
</evidence>
<gene>
    <name evidence="11" type="ORF">DCAF_LOCUS12301</name>
</gene>
<dbReference type="PROSITE" id="PS51294">
    <property type="entry name" value="HTH_MYB"/>
    <property type="match status" value="2"/>
</dbReference>
<keyword evidence="12" id="KW-1185">Reference proteome</keyword>
<feature type="compositionally biased region" description="Polar residues" evidence="8">
    <location>
        <begin position="130"/>
        <end position="139"/>
    </location>
</feature>
<keyword evidence="2" id="KW-0677">Repeat</keyword>
<keyword evidence="7" id="KW-0539">Nucleus</keyword>
<evidence type="ECO:0000313" key="12">
    <source>
        <dbReference type="Proteomes" id="UP001314170"/>
    </source>
</evidence>
<keyword evidence="4" id="KW-0238">DNA-binding</keyword>
<dbReference type="InterPro" id="IPR009057">
    <property type="entry name" value="Homeodomain-like_sf"/>
</dbReference>
<evidence type="ECO:0000256" key="1">
    <source>
        <dbReference type="ARBA" id="ARBA00004123"/>
    </source>
</evidence>
<dbReference type="PANTHER" id="PTHR47997">
    <property type="entry name" value="MYB DOMAIN PROTEIN 55"/>
    <property type="match status" value="1"/>
</dbReference>
<dbReference type="Pfam" id="PF00249">
    <property type="entry name" value="Myb_DNA-binding"/>
    <property type="match status" value="2"/>
</dbReference>
<dbReference type="Gene3D" id="1.10.10.60">
    <property type="entry name" value="Homeodomain-like"/>
    <property type="match status" value="2"/>
</dbReference>
<feature type="compositionally biased region" description="Basic and acidic residues" evidence="8">
    <location>
        <begin position="1"/>
        <end position="10"/>
    </location>
</feature>
<dbReference type="GO" id="GO:0045893">
    <property type="term" value="P:positive regulation of DNA-templated transcription"/>
    <property type="evidence" value="ECO:0007669"/>
    <property type="project" value="UniProtKB-ARBA"/>
</dbReference>
<comment type="subcellular location">
    <subcellularLocation>
        <location evidence="1">Nucleus</location>
    </subcellularLocation>
</comment>
<dbReference type="InterPro" id="IPR017930">
    <property type="entry name" value="Myb_dom"/>
</dbReference>
<dbReference type="GO" id="GO:0003677">
    <property type="term" value="F:DNA binding"/>
    <property type="evidence" value="ECO:0007669"/>
    <property type="project" value="UniProtKB-KW"/>
</dbReference>
<keyword evidence="6" id="KW-0804">Transcription</keyword>
<feature type="compositionally biased region" description="Polar residues" evidence="8">
    <location>
        <begin position="153"/>
        <end position="163"/>
    </location>
</feature>